<evidence type="ECO:0000313" key="5">
    <source>
        <dbReference type="EMBL" id="BBK26516.1"/>
    </source>
</evidence>
<dbReference type="Pfam" id="PF01510">
    <property type="entry name" value="Amidase_2"/>
    <property type="match status" value="1"/>
</dbReference>
<dbReference type="PANTHER" id="PTHR11022:SF41">
    <property type="entry name" value="PEPTIDOGLYCAN-RECOGNITION PROTEIN LC-RELATED"/>
    <property type="match status" value="1"/>
</dbReference>
<dbReference type="Gene3D" id="3.40.80.10">
    <property type="entry name" value="Peptidoglycan recognition protein-like"/>
    <property type="match status" value="1"/>
</dbReference>
<organism evidence="5">
    <name type="scientific">Nephotettix cincticeps</name>
    <name type="common">Green rice leafhopper</name>
    <name type="synonym">Selenocephalus cincticeps</name>
    <dbReference type="NCBI Taxonomy" id="94400"/>
    <lineage>
        <taxon>Eukaryota</taxon>
        <taxon>Metazoa</taxon>
        <taxon>Ecdysozoa</taxon>
        <taxon>Arthropoda</taxon>
        <taxon>Hexapoda</taxon>
        <taxon>Insecta</taxon>
        <taxon>Pterygota</taxon>
        <taxon>Neoptera</taxon>
        <taxon>Paraneoptera</taxon>
        <taxon>Hemiptera</taxon>
        <taxon>Auchenorrhyncha</taxon>
        <taxon>Membracoidea</taxon>
        <taxon>Cicadellidae</taxon>
        <taxon>Deltocephalinae</taxon>
        <taxon>Chiasmini</taxon>
        <taxon>Nephotettix</taxon>
    </lineage>
</organism>
<dbReference type="GO" id="GO:0009253">
    <property type="term" value="P:peptidoglycan catabolic process"/>
    <property type="evidence" value="ECO:0007669"/>
    <property type="project" value="InterPro"/>
</dbReference>
<dbReference type="AlphaFoldDB" id="A0A5H2WV08"/>
<feature type="domain" description="Peptidoglycan recognition protein family" evidence="4">
    <location>
        <begin position="33"/>
        <end position="173"/>
    </location>
</feature>
<accession>A0A5H2WV08</accession>
<comment type="similarity">
    <text evidence="1">Belongs to the N-acetylmuramoyl-L-alanine amidase 2 family.</text>
</comment>
<reference evidence="5" key="1">
    <citation type="submission" date="2019-05" db="EMBL/GenBank/DDBJ databases">
        <title>A large number of peptidoglycan recognition protein genes expressed in the bacteriome of the green rice leafhopper Nephotettix cincticeps (Hemiptera, Cicadellidae).</title>
        <authorList>
            <person name="Tomizawa M."/>
            <person name="Nakamura Y."/>
            <person name="Suetsugu Y."/>
            <person name="Noda H."/>
        </authorList>
    </citation>
    <scope>NUCLEOTIDE SEQUENCE</scope>
</reference>
<proteinExistence type="evidence at transcript level"/>
<dbReference type="InterPro" id="IPR036505">
    <property type="entry name" value="Amidase/PGRP_sf"/>
</dbReference>
<dbReference type="SMART" id="SM00701">
    <property type="entry name" value="PGRP"/>
    <property type="match status" value="1"/>
</dbReference>
<dbReference type="GO" id="GO:0008745">
    <property type="term" value="F:N-acetylmuramoyl-L-alanine amidase activity"/>
    <property type="evidence" value="ECO:0007669"/>
    <property type="project" value="InterPro"/>
</dbReference>
<dbReference type="InterPro" id="IPR006619">
    <property type="entry name" value="PGRP_domain_met/bac"/>
</dbReference>
<dbReference type="CDD" id="cd06583">
    <property type="entry name" value="PGRP"/>
    <property type="match status" value="1"/>
</dbReference>
<dbReference type="GO" id="GO:0008270">
    <property type="term" value="F:zinc ion binding"/>
    <property type="evidence" value="ECO:0007669"/>
    <property type="project" value="InterPro"/>
</dbReference>
<dbReference type="GO" id="GO:0045087">
    <property type="term" value="P:innate immune response"/>
    <property type="evidence" value="ECO:0007669"/>
    <property type="project" value="UniProtKB-KW"/>
</dbReference>
<keyword evidence="3" id="KW-0391">Immunity</keyword>
<dbReference type="SUPFAM" id="SSF55846">
    <property type="entry name" value="N-acetylmuramoyl-L-alanine amidase-like"/>
    <property type="match status" value="1"/>
</dbReference>
<dbReference type="PANTHER" id="PTHR11022">
    <property type="entry name" value="PEPTIDOGLYCAN RECOGNITION PROTEIN"/>
    <property type="match status" value="1"/>
</dbReference>
<protein>
    <submittedName>
        <fullName evidence="5">Peptidoglycan recognition protein 17</fullName>
    </submittedName>
</protein>
<gene>
    <name evidence="5" type="primary">PGRP17</name>
</gene>
<sequence length="178" mass="20598">MYLALDSDDNFFKNIKEPTDRGQNRVFVDAQPVSIVPRETWGAAPARVETPLPGGVVKHVLYVYASHTRCCYSLDECSAQLRNLQQRCFDKDKDDIFYNFMIGGDGQVYEGRGWHLAPDKYLRLGDHMDPATIYVAYIGDFADINPNIKQWHAGWKLLEHGFRNKIISERDFFMYYCS</sequence>
<dbReference type="InterPro" id="IPR002502">
    <property type="entry name" value="Amidase_domain"/>
</dbReference>
<dbReference type="EMBL" id="LC484310">
    <property type="protein sequence ID" value="BBK26516.1"/>
    <property type="molecule type" value="mRNA"/>
</dbReference>
<evidence type="ECO:0000256" key="3">
    <source>
        <dbReference type="ARBA" id="ARBA00022859"/>
    </source>
</evidence>
<keyword evidence="2" id="KW-0399">Innate immunity</keyword>
<name>A0A5H2WV08_NEPCI</name>
<evidence type="ECO:0000256" key="2">
    <source>
        <dbReference type="ARBA" id="ARBA00022588"/>
    </source>
</evidence>
<evidence type="ECO:0000256" key="1">
    <source>
        <dbReference type="ARBA" id="ARBA00007553"/>
    </source>
</evidence>
<evidence type="ECO:0000259" key="4">
    <source>
        <dbReference type="SMART" id="SM00701"/>
    </source>
</evidence>
<dbReference type="InterPro" id="IPR015510">
    <property type="entry name" value="PGRP"/>
</dbReference>